<reference evidence="2" key="1">
    <citation type="journal article" date="2019" name="Beilstein J. Org. Chem.">
        <title>Nanangenines: drimane sesquiterpenoids as the dominant metabolite cohort of a novel Australian fungus, Aspergillus nanangensis.</title>
        <authorList>
            <person name="Lacey H.J."/>
            <person name="Gilchrist C.L.M."/>
            <person name="Crombie A."/>
            <person name="Kalaitzis J.A."/>
            <person name="Vuong D."/>
            <person name="Rutledge P.J."/>
            <person name="Turner P."/>
            <person name="Pitt J.I."/>
            <person name="Lacey E."/>
            <person name="Chooi Y.H."/>
            <person name="Piggott A.M."/>
        </authorList>
    </citation>
    <scope>NUCLEOTIDE SEQUENCE</scope>
    <source>
        <strain evidence="2">MST-FP2251</strain>
    </source>
</reference>
<dbReference type="AlphaFoldDB" id="A0AAD4CBE4"/>
<evidence type="ECO:0000313" key="2">
    <source>
        <dbReference type="EMBL" id="KAF9883354.1"/>
    </source>
</evidence>
<dbReference type="InterPro" id="IPR036188">
    <property type="entry name" value="FAD/NAD-bd_sf"/>
</dbReference>
<dbReference type="PROSITE" id="PS51257">
    <property type="entry name" value="PROKAR_LIPOPROTEIN"/>
    <property type="match status" value="1"/>
</dbReference>
<comment type="caution">
    <text evidence="2">The sequence shown here is derived from an EMBL/GenBank/DDBJ whole genome shotgun (WGS) entry which is preliminary data.</text>
</comment>
<dbReference type="Proteomes" id="UP001194746">
    <property type="component" value="Unassembled WGS sequence"/>
</dbReference>
<dbReference type="InterPro" id="IPR006076">
    <property type="entry name" value="FAD-dep_OxRdtase"/>
</dbReference>
<dbReference type="Gene3D" id="3.50.50.60">
    <property type="entry name" value="FAD/NAD(P)-binding domain"/>
    <property type="match status" value="1"/>
</dbReference>
<dbReference type="SUPFAM" id="SSF51905">
    <property type="entry name" value="FAD/NAD(P)-binding domain"/>
    <property type="match status" value="1"/>
</dbReference>
<evidence type="ECO:0000313" key="3">
    <source>
        <dbReference type="Proteomes" id="UP001194746"/>
    </source>
</evidence>
<reference evidence="2" key="2">
    <citation type="submission" date="2020-02" db="EMBL/GenBank/DDBJ databases">
        <authorList>
            <person name="Gilchrist C.L.M."/>
            <person name="Chooi Y.-H."/>
        </authorList>
    </citation>
    <scope>NUCLEOTIDE SEQUENCE</scope>
    <source>
        <strain evidence="2">MST-FP2251</strain>
    </source>
</reference>
<accession>A0AAD4CBE4</accession>
<keyword evidence="3" id="KW-1185">Reference proteome</keyword>
<dbReference type="EMBL" id="VCAU01000169">
    <property type="protein sequence ID" value="KAF9883354.1"/>
    <property type="molecule type" value="Genomic_DNA"/>
</dbReference>
<dbReference type="Pfam" id="PF01266">
    <property type="entry name" value="DAO"/>
    <property type="match status" value="1"/>
</dbReference>
<gene>
    <name evidence="2" type="ORF">FE257_003570</name>
</gene>
<dbReference type="Gene3D" id="3.30.9.10">
    <property type="entry name" value="D-Amino Acid Oxidase, subunit A, domain 2"/>
    <property type="match status" value="1"/>
</dbReference>
<protein>
    <recommendedName>
        <fullName evidence="1">FAD dependent oxidoreductase domain-containing protein</fullName>
    </recommendedName>
</protein>
<name>A0AAD4CBE4_ASPNN</name>
<evidence type="ECO:0000259" key="1">
    <source>
        <dbReference type="Pfam" id="PF01266"/>
    </source>
</evidence>
<proteinExistence type="predicted"/>
<organism evidence="2 3">
    <name type="scientific">Aspergillus nanangensis</name>
    <dbReference type="NCBI Taxonomy" id="2582783"/>
    <lineage>
        <taxon>Eukaryota</taxon>
        <taxon>Fungi</taxon>
        <taxon>Dikarya</taxon>
        <taxon>Ascomycota</taxon>
        <taxon>Pezizomycotina</taxon>
        <taxon>Eurotiomycetes</taxon>
        <taxon>Eurotiomycetidae</taxon>
        <taxon>Eurotiales</taxon>
        <taxon>Aspergillaceae</taxon>
        <taxon>Aspergillus</taxon>
        <taxon>Aspergillus subgen. Circumdati</taxon>
    </lineage>
</organism>
<feature type="domain" description="FAD dependent oxidoreductase" evidence="1">
    <location>
        <begin position="20"/>
        <end position="305"/>
    </location>
</feature>
<sequence length="442" mass="49660">MLPVYRYTDIVIMSSIPALKIAIIGGGWYGCHIALELKKDGHDVEIFDKSGQIFDGISGTFGIRLHKGPHYPRSKMTRDTCRKDYSHFCRLYPNLLIHHERAMYGHSKLDAHGFPNKVTQEHFHNVCHESPECEVLDHKAEGWPEVNALYSLDENSVVVGESLREAIQANLEQAGIKVQLNCEVHGVQQCEGHVRVHLNNSSHEYDIAINATAYASLIPNDLLPDNIGVAYQSAIGLVYEDLSPGKKPFSFIIMDGAYPCIMPIVTVDNSPTVEYLIIHGTYTIMGSFNTPEKAAEHLAQLTDSVMNTKIKPLIDHELEKVWPRYHERFVYRGWKGAVIAKLRTRSEFRSSLTFEKDDVIYIFPGKINNVVTAARETRVLVEDIVRRRQEVPISSNKRDNVVNSCGVRFAADGTMALALGEIGDKPLPGEPHTTNIQTFLEL</sequence>